<dbReference type="OrthoDB" id="1256539at2"/>
<dbReference type="Proteomes" id="UP000184364">
    <property type="component" value="Unassembled WGS sequence"/>
</dbReference>
<dbReference type="RefSeq" id="WP_073293157.1">
    <property type="nucleotide sequence ID" value="NZ_FRAV01000017.1"/>
</dbReference>
<evidence type="ECO:0000313" key="1">
    <source>
        <dbReference type="EMBL" id="SHL41253.1"/>
    </source>
</evidence>
<sequence length="177" mass="20807">MKRESLDFEVFYYIEAMKTIDNPIESINELMKYDKEKTEIELFLKSCNLKDFIHVIITIFKDKYANVALLGALISETIKKEKKSDGTLYTKKFQYRHELKSLKFKYNRNDHFESLEFNMSTPFTQIDQIIEESLIGKNHSKNGDKYILNSGSGIEYIEVTPSFFKLGANMKISKKFH</sequence>
<dbReference type="AlphaFoldDB" id="A0A1M7AEN6"/>
<dbReference type="STRING" id="1302687.SAMN05444267_101769"/>
<name>A0A1M7AEN6_9FLAO</name>
<accession>A0A1M7AEN6</accession>
<evidence type="ECO:0000313" key="2">
    <source>
        <dbReference type="Proteomes" id="UP000184364"/>
    </source>
</evidence>
<proteinExistence type="predicted"/>
<protein>
    <submittedName>
        <fullName evidence="1">Uncharacterized protein</fullName>
    </submittedName>
</protein>
<keyword evidence="2" id="KW-1185">Reference proteome</keyword>
<organism evidence="1 2">
    <name type="scientific">Chryseobacterium polytrichastri</name>
    <dbReference type="NCBI Taxonomy" id="1302687"/>
    <lineage>
        <taxon>Bacteria</taxon>
        <taxon>Pseudomonadati</taxon>
        <taxon>Bacteroidota</taxon>
        <taxon>Flavobacteriia</taxon>
        <taxon>Flavobacteriales</taxon>
        <taxon>Weeksellaceae</taxon>
        <taxon>Chryseobacterium group</taxon>
        <taxon>Chryseobacterium</taxon>
    </lineage>
</organism>
<gene>
    <name evidence="1" type="ORF">SAMN05444267_101769</name>
</gene>
<dbReference type="EMBL" id="FRAV01000017">
    <property type="protein sequence ID" value="SHL41253.1"/>
    <property type="molecule type" value="Genomic_DNA"/>
</dbReference>
<reference evidence="2" key="1">
    <citation type="submission" date="2016-11" db="EMBL/GenBank/DDBJ databases">
        <authorList>
            <person name="Varghese N."/>
            <person name="Submissions S."/>
        </authorList>
    </citation>
    <scope>NUCLEOTIDE SEQUENCE [LARGE SCALE GENOMIC DNA]</scope>
    <source>
        <strain evidence="2">DSM 26899</strain>
    </source>
</reference>